<proteinExistence type="predicted"/>
<evidence type="ECO:0000313" key="4">
    <source>
        <dbReference type="Proteomes" id="UP000054717"/>
    </source>
</evidence>
<protein>
    <recommendedName>
        <fullName evidence="5">Pentapeptide repeat-containing protein</fullName>
    </recommendedName>
</protein>
<keyword evidence="4" id="KW-1185">Reference proteome</keyword>
<gene>
    <name evidence="3" type="ORF">AWB66_06147</name>
</gene>
<keyword evidence="1" id="KW-0812">Transmembrane</keyword>
<evidence type="ECO:0000256" key="1">
    <source>
        <dbReference type="SAM" id="Phobius"/>
    </source>
</evidence>
<dbReference type="AlphaFoldDB" id="A0A158KFQ3"/>
<keyword evidence="1" id="KW-1133">Transmembrane helix</keyword>
<reference evidence="3" key="1">
    <citation type="submission" date="2016-01" db="EMBL/GenBank/DDBJ databases">
        <authorList>
            <person name="Peeters Charlotte."/>
        </authorList>
    </citation>
    <scope>NUCLEOTIDE SEQUENCE</scope>
    <source>
        <strain evidence="3">LMG 22936</strain>
    </source>
</reference>
<keyword evidence="2" id="KW-0732">Signal</keyword>
<keyword evidence="1" id="KW-0472">Membrane</keyword>
<dbReference type="STRING" id="326475.AWB66_06147"/>
<dbReference type="EMBL" id="FCNZ02000059">
    <property type="protein sequence ID" value="SAL79927.1"/>
    <property type="molecule type" value="Genomic_DNA"/>
</dbReference>
<name>A0A158KFQ3_9BURK</name>
<evidence type="ECO:0008006" key="5">
    <source>
        <dbReference type="Google" id="ProtNLM"/>
    </source>
</evidence>
<feature type="signal peptide" evidence="2">
    <location>
        <begin position="1"/>
        <end position="21"/>
    </location>
</feature>
<evidence type="ECO:0000256" key="2">
    <source>
        <dbReference type="SAM" id="SignalP"/>
    </source>
</evidence>
<evidence type="ECO:0000313" key="3">
    <source>
        <dbReference type="EMBL" id="SAL79927.1"/>
    </source>
</evidence>
<accession>A0A158KFQ3</accession>
<organism evidence="3 4">
    <name type="scientific">Caballeronia telluris</name>
    <dbReference type="NCBI Taxonomy" id="326475"/>
    <lineage>
        <taxon>Bacteria</taxon>
        <taxon>Pseudomonadati</taxon>
        <taxon>Pseudomonadota</taxon>
        <taxon>Betaproteobacteria</taxon>
        <taxon>Burkholderiales</taxon>
        <taxon>Burkholderiaceae</taxon>
        <taxon>Caballeronia</taxon>
    </lineage>
</organism>
<feature type="transmembrane region" description="Helical" evidence="1">
    <location>
        <begin position="548"/>
        <end position="568"/>
    </location>
</feature>
<dbReference type="RefSeq" id="WP_125469849.1">
    <property type="nucleotide sequence ID" value="NZ_FCNZ02000059.1"/>
</dbReference>
<dbReference type="Proteomes" id="UP000054717">
    <property type="component" value="Unassembled WGS sequence"/>
</dbReference>
<feature type="transmembrane region" description="Helical" evidence="1">
    <location>
        <begin position="484"/>
        <end position="505"/>
    </location>
</feature>
<sequence length="570" mass="63435">MRTFAALVLLIFVQLPNAAHSKAPPRMPPEAVCSQHERGWSPDERVVWKTACKAQGPYREDSMDDSKPPVIRAEFLRDLLTKKIYSEKLSLTGLGLSRVRVREDVWLNQLTIPGGLWFDNVTFEDPVHLDGTRVQGPVEFNRSEVPKLTIQGATIQGALTVSSTAIVLAKGAHIEGDLMIDGGISPEEVRLADRERPLHPVEGTPSYGSPSLRLAGARVEGGIVLQHLPSLCKVDAKYMEVKGPISVVDSGVDNLEDLGRHQRPSNLTVDMSHVEATQDLVIRQSDVGVLNLNEAKIKGSFRAEASAFQRIDAQGVRITQEFVLDPFDTESAGGRRPRSENIAAGAKWWPGASSLDLSNARMSRIVSPRSLEVWPESIMIRDARFDSFISYPAVRTGMETVELAEDEWLKDWLARATKKRFDPQPYQQVTSMATMSGLDAIAVTVGFAKRERERCAACEHFFKTGLDCVYLTFSRLVIGYGYHYFRTVLIALGFILLGTIGFRFVPQADRKGLRYGVAYSLDMFLPVINLRKRHENVDISNGIRYYFYVHKLAGWIIGIFLAAGLAGFTK</sequence>
<feature type="chain" id="PRO_5011116524" description="Pentapeptide repeat-containing protein" evidence="2">
    <location>
        <begin position="22"/>
        <end position="570"/>
    </location>
</feature>
<comment type="caution">
    <text evidence="3">The sequence shown here is derived from an EMBL/GenBank/DDBJ whole genome shotgun (WGS) entry which is preliminary data.</text>
</comment>